<evidence type="ECO:0000313" key="3">
    <source>
        <dbReference type="EMBL" id="SBT01756.1"/>
    </source>
</evidence>
<dbReference type="Proteomes" id="UP000078560">
    <property type="component" value="Unassembled WGS sequence"/>
</dbReference>
<name>A0A1A8X938_PLAOA</name>
<proteinExistence type="predicted"/>
<evidence type="ECO:0000313" key="2">
    <source>
        <dbReference type="EMBL" id="SBS82515.1"/>
    </source>
</evidence>
<keyword evidence="1" id="KW-0812">Transmembrane</keyword>
<reference evidence="3" key="2">
    <citation type="submission" date="2016-05" db="EMBL/GenBank/DDBJ databases">
        <authorList>
            <person name="Lavstsen T."/>
            <person name="Jespersen J.S."/>
        </authorList>
    </citation>
    <scope>NUCLEOTIDE SEQUENCE [LARGE SCALE GENOMIC DNA]</scope>
</reference>
<organism evidence="3 4">
    <name type="scientific">Plasmodium ovale curtisi</name>
    <dbReference type="NCBI Taxonomy" id="864141"/>
    <lineage>
        <taxon>Eukaryota</taxon>
        <taxon>Sar</taxon>
        <taxon>Alveolata</taxon>
        <taxon>Apicomplexa</taxon>
        <taxon>Aconoidasida</taxon>
        <taxon>Haemosporida</taxon>
        <taxon>Plasmodiidae</taxon>
        <taxon>Plasmodium</taxon>
        <taxon>Plasmodium (Plasmodium)</taxon>
    </lineage>
</organism>
<evidence type="ECO:0000256" key="1">
    <source>
        <dbReference type="SAM" id="Phobius"/>
    </source>
</evidence>
<dbReference type="EMBL" id="FLQV01002714">
    <property type="protein sequence ID" value="SBT01756.1"/>
    <property type="molecule type" value="Genomic_DNA"/>
</dbReference>
<gene>
    <name evidence="3" type="ORF">POVCU1_069280</name>
    <name evidence="2" type="ORF">POVCU2_0015700</name>
</gene>
<dbReference type="Proteomes" id="UP000078546">
    <property type="component" value="Unassembled WGS sequence"/>
</dbReference>
<evidence type="ECO:0000313" key="4">
    <source>
        <dbReference type="Proteomes" id="UP000078546"/>
    </source>
</evidence>
<protein>
    <submittedName>
        <fullName evidence="3">PIR Superfamily Protein</fullName>
    </submittedName>
</protein>
<feature type="transmembrane region" description="Helical" evidence="1">
    <location>
        <begin position="37"/>
        <end position="56"/>
    </location>
</feature>
<dbReference type="AlphaFoldDB" id="A0A1A8X938"/>
<dbReference type="EMBL" id="FLQU01000214">
    <property type="protein sequence ID" value="SBS82515.1"/>
    <property type="molecule type" value="Genomic_DNA"/>
</dbReference>
<keyword evidence="1" id="KW-0472">Membrane</keyword>
<reference evidence="4 5" key="1">
    <citation type="submission" date="2016-05" db="EMBL/GenBank/DDBJ databases">
        <authorList>
            <person name="Naeem Raeece"/>
        </authorList>
    </citation>
    <scope>NUCLEOTIDE SEQUENCE [LARGE SCALE GENOMIC DNA]</scope>
</reference>
<accession>A0A1A8X938</accession>
<sequence>MIKIHSVHPLSDLTNRGQGSLTILEESETISGSSHDAITIVSLPIFGVLVMSFLLYKFTNLRLLFPHTLKTKGIFLIIEMMK</sequence>
<keyword evidence="1" id="KW-1133">Transmembrane helix</keyword>
<evidence type="ECO:0000313" key="5">
    <source>
        <dbReference type="Proteomes" id="UP000078560"/>
    </source>
</evidence>